<name>A0A173LGZ8_9ACTN</name>
<feature type="transmembrane region" description="Helical" evidence="14">
    <location>
        <begin position="32"/>
        <end position="58"/>
    </location>
</feature>
<evidence type="ECO:0000256" key="2">
    <source>
        <dbReference type="ARBA" id="ARBA00004776"/>
    </source>
</evidence>
<feature type="transmembrane region" description="Helical" evidence="14">
    <location>
        <begin position="201"/>
        <end position="219"/>
    </location>
</feature>
<dbReference type="GO" id="GO:0016757">
    <property type="term" value="F:glycosyltransferase activity"/>
    <property type="evidence" value="ECO:0007669"/>
    <property type="project" value="InterPro"/>
</dbReference>
<comment type="pathway">
    <text evidence="2">Cell wall biogenesis; cell wall polysaccharide biosynthesis.</text>
</comment>
<feature type="transmembrane region" description="Helical" evidence="14">
    <location>
        <begin position="344"/>
        <end position="367"/>
    </location>
</feature>
<evidence type="ECO:0000256" key="10">
    <source>
        <dbReference type="ARBA" id="ARBA00023136"/>
    </source>
</evidence>
<dbReference type="KEGG" id="dtm:BJL86_0248"/>
<dbReference type="EMBL" id="CP015961">
    <property type="protein sequence ID" value="ANI91059.1"/>
    <property type="molecule type" value="Genomic_DNA"/>
</dbReference>
<feature type="transmembrane region" description="Helical" evidence="14">
    <location>
        <begin position="226"/>
        <end position="243"/>
    </location>
</feature>
<feature type="transmembrane region" description="Helical" evidence="14">
    <location>
        <begin position="288"/>
        <end position="309"/>
    </location>
</feature>
<feature type="transmembrane region" description="Helical" evidence="14">
    <location>
        <begin position="315"/>
        <end position="332"/>
    </location>
</feature>
<evidence type="ECO:0000256" key="9">
    <source>
        <dbReference type="ARBA" id="ARBA00022989"/>
    </source>
</evidence>
<feature type="domain" description="Arabinofuranosyltransferase AftA C-terminal" evidence="15">
    <location>
        <begin position="509"/>
        <end position="678"/>
    </location>
</feature>
<feature type="transmembrane region" description="Helical" evidence="14">
    <location>
        <begin position="70"/>
        <end position="92"/>
    </location>
</feature>
<feature type="region of interest" description="Disordered" evidence="13">
    <location>
        <begin position="1"/>
        <end position="25"/>
    </location>
</feature>
<reference evidence="17 18" key="1">
    <citation type="submission" date="2016-06" db="EMBL/GenBank/DDBJ databases">
        <title>Complete genome sequence of a saline-alkali tolerant type strain Dietzia timorensis ID05-A0528T.</title>
        <authorList>
            <person name="Wu X."/>
        </authorList>
    </citation>
    <scope>NUCLEOTIDE SEQUENCE [LARGE SCALE GENOMIC DNA]</scope>
    <source>
        <strain evidence="17 18">ID05-A0528</strain>
    </source>
</reference>
<dbReference type="GO" id="GO:0044038">
    <property type="term" value="P:cell wall macromolecule biosynthetic process"/>
    <property type="evidence" value="ECO:0007669"/>
    <property type="project" value="InterPro"/>
</dbReference>
<dbReference type="Pfam" id="PF12249">
    <property type="entry name" value="AftA_C"/>
    <property type="match status" value="1"/>
</dbReference>
<evidence type="ECO:0000256" key="4">
    <source>
        <dbReference type="ARBA" id="ARBA00012037"/>
    </source>
</evidence>
<dbReference type="STRING" id="499555.BJL86_0248"/>
<dbReference type="EC" id="2.4.2.46" evidence="4"/>
<keyword evidence="6" id="KW-1003">Cell membrane</keyword>
<feature type="domain" description="Arabinofuranosyltransferase AftA N-terminal" evidence="16">
    <location>
        <begin position="40"/>
        <end position="501"/>
    </location>
</feature>
<evidence type="ECO:0000313" key="18">
    <source>
        <dbReference type="Proteomes" id="UP000186104"/>
    </source>
</evidence>
<evidence type="ECO:0000256" key="5">
    <source>
        <dbReference type="ARBA" id="ARBA00020482"/>
    </source>
</evidence>
<comment type="catalytic activity">
    <reaction evidence="12">
        <text>Adds an alpha-D-arabinofuranosyl group from trans,octacis-decaprenylphospho-beta-D-arabinofuranose at the 5-O-position of the eighth, tenth and twelfth galactofuranose unit of the galactofuranan chain of [beta-D-galactofuranosyl-(1-&gt;5)-beta-D-galactofuranosyl-(1-&gt;6)]14-beta-D-galactofuranosyl-(1-&gt;5)-beta-D-galactofuranosyl-(1-&gt;4)-alpha-L-rhamnopyranosyl-(1-&gt;3)-N-acetyl-alpha-D-glucosaminyl-diphospho-trans,octacis-decaprenol.</text>
        <dbReference type="EC" id="2.4.2.46"/>
    </reaction>
</comment>
<feature type="transmembrane region" description="Helical" evidence="14">
    <location>
        <begin position="113"/>
        <end position="136"/>
    </location>
</feature>
<dbReference type="Proteomes" id="UP000186104">
    <property type="component" value="Chromosome"/>
</dbReference>
<comment type="similarity">
    <text evidence="3">Belongs to the glycosyltransferase 85 family.</text>
</comment>
<protein>
    <recommendedName>
        <fullName evidence="5">Galactan 5-O-arabinofuranosyltransferase</fullName>
        <ecNumber evidence="4">2.4.2.46</ecNumber>
    </recommendedName>
    <alternativeName>
        <fullName evidence="11">Arabinofuranosyltransferase AftA</fullName>
    </alternativeName>
</protein>
<gene>
    <name evidence="17" type="ORF">BJL86_0248</name>
</gene>
<keyword evidence="10 14" id="KW-0472">Membrane</keyword>
<keyword evidence="7 17" id="KW-0808">Transferase</keyword>
<keyword evidence="9 14" id="KW-1133">Transmembrane helix</keyword>
<dbReference type="UniPathway" id="UPA00963"/>
<dbReference type="InterPro" id="IPR020963">
    <property type="entry name" value="ArabinofuranosylTrfase_AftA_N"/>
</dbReference>
<evidence type="ECO:0000256" key="6">
    <source>
        <dbReference type="ARBA" id="ARBA00022475"/>
    </source>
</evidence>
<feature type="transmembrane region" description="Helical" evidence="14">
    <location>
        <begin position="456"/>
        <end position="475"/>
    </location>
</feature>
<evidence type="ECO:0000256" key="7">
    <source>
        <dbReference type="ARBA" id="ARBA00022679"/>
    </source>
</evidence>
<keyword evidence="18" id="KW-1185">Reference proteome</keyword>
<evidence type="ECO:0000256" key="13">
    <source>
        <dbReference type="SAM" id="MobiDB-lite"/>
    </source>
</evidence>
<dbReference type="AlphaFoldDB" id="A0A173LGZ8"/>
<evidence type="ECO:0000256" key="1">
    <source>
        <dbReference type="ARBA" id="ARBA00004651"/>
    </source>
</evidence>
<keyword evidence="8 14" id="KW-0812">Transmembrane</keyword>
<evidence type="ECO:0000256" key="11">
    <source>
        <dbReference type="ARBA" id="ARBA00033184"/>
    </source>
</evidence>
<sequence>MSDTSTDRFYCVTSRKTPTPTPASTPAVRSRLLAPAALAVASVVVAAIIALAVIFVFGRVDFPAFTSSNVLFAITVVAQVAALAAIVAGAWLARRGESGTALGKMGPAASTRVGKLLLPAANALLVAATLAIPLSATRLYLMGVSVDQEFRSQFLGRSATSAGLPDMAYADMPSFYPSGWFWLGGRFANVLGMDGWEAYKPWAIVSLAVAAALAMVLWTRLLRTDIGAAAATVTTLIMLTHGSHEPYGAVVALLAPPMLLLAWHAVAPTQGARSASGAQAPTHDAGGAGRFAVAATLVFLGISACFYTLYTGWAALTVVLMALVSAGLARWGRTPRGYGAGLPIVRLVIIGVGSMIVALLAWAPYLWAALTGSTAASGLANHYLPPEGAQFPLPMLDTDPAGLLCLAGVVWLALRAGTSRRAAALGLGLAGAYAWVGLSLLASVVGTTLLSFRMDLIISMLLAVAGVFGAFELAGALSKLRIGSTPGVRAVAALAAVSAIGAVAYAQHIPTQLEPELTHAYEDTDGNGERGDRQDADKARYYPEIDEFLQSELGQAPEDIVVESGAPGFFAVTDYLAYQAVTTHYANPLAHFGERSAVIESWADAETPEELHAAITDTEWRAPDALVAERKGNDYTLRLSRDVFPSDPNVEFFTVTIEAEAVDGDQFTTTDIGPFTVIEVN</sequence>
<evidence type="ECO:0000313" key="17">
    <source>
        <dbReference type="EMBL" id="ANI91059.1"/>
    </source>
</evidence>
<accession>A0A173LGZ8</accession>
<dbReference type="GO" id="GO:0045227">
    <property type="term" value="P:capsule polysaccharide biosynthetic process"/>
    <property type="evidence" value="ECO:0007669"/>
    <property type="project" value="UniProtKB-UniPathway"/>
</dbReference>
<proteinExistence type="inferred from homology"/>
<evidence type="ECO:0000259" key="15">
    <source>
        <dbReference type="Pfam" id="PF12249"/>
    </source>
</evidence>
<dbReference type="InterPro" id="IPR020959">
    <property type="entry name" value="ArabinofuranosylTrfase_AftA_C"/>
</dbReference>
<evidence type="ECO:0000256" key="12">
    <source>
        <dbReference type="ARBA" id="ARBA00034030"/>
    </source>
</evidence>
<evidence type="ECO:0000256" key="8">
    <source>
        <dbReference type="ARBA" id="ARBA00022692"/>
    </source>
</evidence>
<evidence type="ECO:0000259" key="16">
    <source>
        <dbReference type="Pfam" id="PF12250"/>
    </source>
</evidence>
<dbReference type="GO" id="GO:0005886">
    <property type="term" value="C:plasma membrane"/>
    <property type="evidence" value="ECO:0007669"/>
    <property type="project" value="UniProtKB-SubCell"/>
</dbReference>
<feature type="transmembrane region" description="Helical" evidence="14">
    <location>
        <begin position="487"/>
        <end position="506"/>
    </location>
</feature>
<feature type="transmembrane region" description="Helical" evidence="14">
    <location>
        <begin position="401"/>
        <end position="418"/>
    </location>
</feature>
<feature type="transmembrane region" description="Helical" evidence="14">
    <location>
        <begin position="425"/>
        <end position="450"/>
    </location>
</feature>
<evidence type="ECO:0000256" key="14">
    <source>
        <dbReference type="SAM" id="Phobius"/>
    </source>
</evidence>
<organism evidence="17 18">
    <name type="scientific">Dietzia timorensis</name>
    <dbReference type="NCBI Taxonomy" id="499555"/>
    <lineage>
        <taxon>Bacteria</taxon>
        <taxon>Bacillati</taxon>
        <taxon>Actinomycetota</taxon>
        <taxon>Actinomycetes</taxon>
        <taxon>Mycobacteriales</taxon>
        <taxon>Dietziaceae</taxon>
        <taxon>Dietzia</taxon>
    </lineage>
</organism>
<feature type="transmembrane region" description="Helical" evidence="14">
    <location>
        <begin position="249"/>
        <end position="267"/>
    </location>
</feature>
<comment type="subcellular location">
    <subcellularLocation>
        <location evidence="1">Cell membrane</location>
        <topology evidence="1">Multi-pass membrane protein</topology>
    </subcellularLocation>
</comment>
<evidence type="ECO:0000256" key="3">
    <source>
        <dbReference type="ARBA" id="ARBA00009655"/>
    </source>
</evidence>
<dbReference type="Pfam" id="PF12250">
    <property type="entry name" value="AftA_N"/>
    <property type="match status" value="1"/>
</dbReference>